<name>A0AAW1IQZ3_POPJA</name>
<keyword evidence="2" id="KW-0472">Membrane</keyword>
<evidence type="ECO:0000256" key="2">
    <source>
        <dbReference type="SAM" id="Phobius"/>
    </source>
</evidence>
<keyword evidence="2" id="KW-1133">Transmembrane helix</keyword>
<comment type="similarity">
    <text evidence="1">Belongs to the aldehyde dehydrogenase family.</text>
</comment>
<keyword evidence="2" id="KW-0812">Transmembrane</keyword>
<evidence type="ECO:0000313" key="4">
    <source>
        <dbReference type="EMBL" id="KAK9692462.1"/>
    </source>
</evidence>
<dbReference type="Gene3D" id="3.40.309.10">
    <property type="entry name" value="Aldehyde Dehydrogenase, Chain A, domain 2"/>
    <property type="match status" value="1"/>
</dbReference>
<gene>
    <name evidence="4" type="ORF">QE152_g35148</name>
</gene>
<dbReference type="Pfam" id="PF04727">
    <property type="entry name" value="ELMO_CED12"/>
    <property type="match status" value="1"/>
</dbReference>
<dbReference type="AlphaFoldDB" id="A0AAW1IQZ3"/>
<comment type="caution">
    <text evidence="4">The sequence shown here is derived from an EMBL/GenBank/DDBJ whole genome shotgun (WGS) entry which is preliminary data.</text>
</comment>
<dbReference type="InterPro" id="IPR006816">
    <property type="entry name" value="ELMO_dom"/>
</dbReference>
<sequence>MDIILILRSAERAKKRVVGDPFDLKTEQGPQVDKDQFDKILYLIKSGVKEGATLVAGGDRHGDRGFFIQPTVFAHVEDHHTIAREEIFGPVQQLIRFSSLNEIIDRANDTNYGLAAAVFSKDVDKINYITQGLRAGTVWVNCYNVLGAQTPFGGYKDSGFGREMGELYINVHADHYIHLVGVYANVRNLGVIFLKCLNNLICYGFLIKMYIIWLYLTWFFRPILKWFLRKTSHNKRFTGANEREILRGAVNTVLLVKKINPKVHFQFVKSFSKCIEQIWGYQQLIAIVEELRTTAYDSDNLTHEQKLYDLWANLMPNEPLESRVTKQWQDIGFQGDDPKTDFRGMGLLGLENLLFFATEYKTVAAHVLSHSNHPLYGYFFAIVGINLTSMAWKLLKSGDAKTYIYNVSKSLPTIRLFHQFYSYLFYEFDKYWLDCRPKNMMEFPNISEKFERNIKISLNDPTSVFRINISVDTV</sequence>
<protein>
    <submittedName>
        <fullName evidence="4">Aldehyde dehydrogenase family</fullName>
    </submittedName>
</protein>
<dbReference type="SUPFAM" id="SSF53720">
    <property type="entry name" value="ALDH-like"/>
    <property type="match status" value="1"/>
</dbReference>
<dbReference type="InterPro" id="IPR015590">
    <property type="entry name" value="Aldehyde_DH_dom"/>
</dbReference>
<dbReference type="Gene3D" id="3.40.605.10">
    <property type="entry name" value="Aldehyde Dehydrogenase, Chain A, domain 1"/>
    <property type="match status" value="1"/>
</dbReference>
<dbReference type="PROSITE" id="PS51335">
    <property type="entry name" value="ELMO"/>
    <property type="match status" value="1"/>
</dbReference>
<evidence type="ECO:0000313" key="5">
    <source>
        <dbReference type="Proteomes" id="UP001458880"/>
    </source>
</evidence>
<dbReference type="Proteomes" id="UP001458880">
    <property type="component" value="Unassembled WGS sequence"/>
</dbReference>
<reference evidence="4 5" key="1">
    <citation type="journal article" date="2024" name="BMC Genomics">
        <title>De novo assembly and annotation of Popillia japonica's genome with initial clues to its potential as an invasive pest.</title>
        <authorList>
            <person name="Cucini C."/>
            <person name="Boschi S."/>
            <person name="Funari R."/>
            <person name="Cardaioli E."/>
            <person name="Iannotti N."/>
            <person name="Marturano G."/>
            <person name="Paoli F."/>
            <person name="Bruttini M."/>
            <person name="Carapelli A."/>
            <person name="Frati F."/>
            <person name="Nardi F."/>
        </authorList>
    </citation>
    <scope>NUCLEOTIDE SEQUENCE [LARGE SCALE GENOMIC DNA]</scope>
    <source>
        <strain evidence="4">DMR45628</strain>
    </source>
</reference>
<feature type="domain" description="ELMO" evidence="3">
    <location>
        <begin position="302"/>
        <end position="458"/>
    </location>
</feature>
<dbReference type="PANTHER" id="PTHR11699">
    <property type="entry name" value="ALDEHYDE DEHYDROGENASE-RELATED"/>
    <property type="match status" value="1"/>
</dbReference>
<evidence type="ECO:0000259" key="3">
    <source>
        <dbReference type="PROSITE" id="PS51335"/>
    </source>
</evidence>
<dbReference type="EMBL" id="JASPKY010000581">
    <property type="protein sequence ID" value="KAK9692462.1"/>
    <property type="molecule type" value="Genomic_DNA"/>
</dbReference>
<dbReference type="InterPro" id="IPR016161">
    <property type="entry name" value="Ald_DH/histidinol_DH"/>
</dbReference>
<evidence type="ECO:0000256" key="1">
    <source>
        <dbReference type="ARBA" id="ARBA00009986"/>
    </source>
</evidence>
<dbReference type="FunFam" id="3.40.309.10:FF:000001">
    <property type="entry name" value="Mitochondrial aldehyde dehydrogenase 2"/>
    <property type="match status" value="1"/>
</dbReference>
<dbReference type="Pfam" id="PF00171">
    <property type="entry name" value="Aldedh"/>
    <property type="match status" value="1"/>
</dbReference>
<accession>A0AAW1IQZ3</accession>
<keyword evidence="5" id="KW-1185">Reference proteome</keyword>
<organism evidence="4 5">
    <name type="scientific">Popillia japonica</name>
    <name type="common">Japanese beetle</name>
    <dbReference type="NCBI Taxonomy" id="7064"/>
    <lineage>
        <taxon>Eukaryota</taxon>
        <taxon>Metazoa</taxon>
        <taxon>Ecdysozoa</taxon>
        <taxon>Arthropoda</taxon>
        <taxon>Hexapoda</taxon>
        <taxon>Insecta</taxon>
        <taxon>Pterygota</taxon>
        <taxon>Neoptera</taxon>
        <taxon>Endopterygota</taxon>
        <taxon>Coleoptera</taxon>
        <taxon>Polyphaga</taxon>
        <taxon>Scarabaeiformia</taxon>
        <taxon>Scarabaeidae</taxon>
        <taxon>Rutelinae</taxon>
        <taxon>Popillia</taxon>
    </lineage>
</organism>
<dbReference type="GO" id="GO:0016620">
    <property type="term" value="F:oxidoreductase activity, acting on the aldehyde or oxo group of donors, NAD or NADP as acceptor"/>
    <property type="evidence" value="ECO:0007669"/>
    <property type="project" value="InterPro"/>
</dbReference>
<feature type="transmembrane region" description="Helical" evidence="2">
    <location>
        <begin position="200"/>
        <end position="220"/>
    </location>
</feature>
<dbReference type="InterPro" id="IPR016162">
    <property type="entry name" value="Ald_DH_N"/>
</dbReference>
<dbReference type="InterPro" id="IPR016163">
    <property type="entry name" value="Ald_DH_C"/>
</dbReference>
<proteinExistence type="inferred from homology"/>